<feature type="compositionally biased region" description="Pro residues" evidence="1">
    <location>
        <begin position="79"/>
        <end position="88"/>
    </location>
</feature>
<dbReference type="EMBL" id="JARKIE010000077">
    <property type="protein sequence ID" value="KAJ7688753.1"/>
    <property type="molecule type" value="Genomic_DNA"/>
</dbReference>
<organism evidence="2 3">
    <name type="scientific">Mycena rosella</name>
    <name type="common">Pink bonnet</name>
    <name type="synonym">Agaricus rosellus</name>
    <dbReference type="NCBI Taxonomy" id="1033263"/>
    <lineage>
        <taxon>Eukaryota</taxon>
        <taxon>Fungi</taxon>
        <taxon>Dikarya</taxon>
        <taxon>Basidiomycota</taxon>
        <taxon>Agaricomycotina</taxon>
        <taxon>Agaricomycetes</taxon>
        <taxon>Agaricomycetidae</taxon>
        <taxon>Agaricales</taxon>
        <taxon>Marasmiineae</taxon>
        <taxon>Mycenaceae</taxon>
        <taxon>Mycena</taxon>
    </lineage>
</organism>
<dbReference type="AlphaFoldDB" id="A0AAD7GD37"/>
<feature type="region of interest" description="Disordered" evidence="1">
    <location>
        <begin position="162"/>
        <end position="194"/>
    </location>
</feature>
<evidence type="ECO:0000256" key="1">
    <source>
        <dbReference type="SAM" id="MobiDB-lite"/>
    </source>
</evidence>
<sequence>MLIAHDKVPAAPPPRHEAATSPCDATTTSTAPHRAPRTPRAAKSRRLLLRTCQTPTPRAAATHAAATPRRCDHLQTPGPLNPPFTAPHPHPRWRPTARALGISGWRSEYETRLPYMRTRQHPSPAPPRPAPPRPARRGHRRRTPNEQYQCLLRRDEGYGRCAAPTPHPLQLQPPPMGGSRDRRDTRRNAHPCHAPRPLMRLRAPAPTSPALLLRTPRRLLLCRHRAYRTARRDGRRGEAAALAMRGRQAAQDAHLILRTTHGAWTGADTACARTRTTDRGRAKDCARLRRPPVHGPGAKDGIGA</sequence>
<feature type="region of interest" description="Disordered" evidence="1">
    <location>
        <begin position="1"/>
        <end position="42"/>
    </location>
</feature>
<keyword evidence="3" id="KW-1185">Reference proteome</keyword>
<feature type="region of interest" description="Disordered" evidence="1">
    <location>
        <begin position="55"/>
        <end position="93"/>
    </location>
</feature>
<evidence type="ECO:0000313" key="2">
    <source>
        <dbReference type="EMBL" id="KAJ7688753.1"/>
    </source>
</evidence>
<evidence type="ECO:0000313" key="3">
    <source>
        <dbReference type="Proteomes" id="UP001221757"/>
    </source>
</evidence>
<feature type="compositionally biased region" description="Pro residues" evidence="1">
    <location>
        <begin position="165"/>
        <end position="176"/>
    </location>
</feature>
<feature type="region of interest" description="Disordered" evidence="1">
    <location>
        <begin position="117"/>
        <end position="146"/>
    </location>
</feature>
<accession>A0AAD7GD37</accession>
<protein>
    <submittedName>
        <fullName evidence="2">Uncharacterized protein</fullName>
    </submittedName>
</protein>
<feature type="compositionally biased region" description="Low complexity" evidence="1">
    <location>
        <begin position="55"/>
        <end position="68"/>
    </location>
</feature>
<proteinExistence type="predicted"/>
<feature type="compositionally biased region" description="Basic and acidic residues" evidence="1">
    <location>
        <begin position="1"/>
        <end position="18"/>
    </location>
</feature>
<dbReference type="Proteomes" id="UP001221757">
    <property type="component" value="Unassembled WGS sequence"/>
</dbReference>
<gene>
    <name evidence="2" type="ORF">B0H17DRAFT_1202824</name>
</gene>
<feature type="compositionally biased region" description="Pro residues" evidence="1">
    <location>
        <begin position="123"/>
        <end position="133"/>
    </location>
</feature>
<reference evidence="2" key="1">
    <citation type="submission" date="2023-03" db="EMBL/GenBank/DDBJ databases">
        <title>Massive genome expansion in bonnet fungi (Mycena s.s.) driven by repeated elements and novel gene families across ecological guilds.</title>
        <authorList>
            <consortium name="Lawrence Berkeley National Laboratory"/>
            <person name="Harder C.B."/>
            <person name="Miyauchi S."/>
            <person name="Viragh M."/>
            <person name="Kuo A."/>
            <person name="Thoen E."/>
            <person name="Andreopoulos B."/>
            <person name="Lu D."/>
            <person name="Skrede I."/>
            <person name="Drula E."/>
            <person name="Henrissat B."/>
            <person name="Morin E."/>
            <person name="Kohler A."/>
            <person name="Barry K."/>
            <person name="LaButti K."/>
            <person name="Morin E."/>
            <person name="Salamov A."/>
            <person name="Lipzen A."/>
            <person name="Mereny Z."/>
            <person name="Hegedus B."/>
            <person name="Baldrian P."/>
            <person name="Stursova M."/>
            <person name="Weitz H."/>
            <person name="Taylor A."/>
            <person name="Grigoriev I.V."/>
            <person name="Nagy L.G."/>
            <person name="Martin F."/>
            <person name="Kauserud H."/>
        </authorList>
    </citation>
    <scope>NUCLEOTIDE SEQUENCE</scope>
    <source>
        <strain evidence="2">CBHHK067</strain>
    </source>
</reference>
<comment type="caution">
    <text evidence="2">The sequence shown here is derived from an EMBL/GenBank/DDBJ whole genome shotgun (WGS) entry which is preliminary data.</text>
</comment>
<name>A0AAD7GD37_MYCRO</name>